<feature type="transmembrane region" description="Helical" evidence="2">
    <location>
        <begin position="453"/>
        <end position="476"/>
    </location>
</feature>
<comment type="caution">
    <text evidence="3">The sequence shown here is derived from an EMBL/GenBank/DDBJ whole genome shotgun (WGS) entry which is preliminary data.</text>
</comment>
<feature type="transmembrane region" description="Helical" evidence="2">
    <location>
        <begin position="928"/>
        <end position="948"/>
    </location>
</feature>
<feature type="transmembrane region" description="Helical" evidence="2">
    <location>
        <begin position="793"/>
        <end position="811"/>
    </location>
</feature>
<reference evidence="3 4" key="1">
    <citation type="submission" date="2020-03" db="EMBL/GenBank/DDBJ databases">
        <title>Whole genome shotgun sequence of Phytohabitans houttuyneae NBRC 108639.</title>
        <authorList>
            <person name="Komaki H."/>
            <person name="Tamura T."/>
        </authorList>
    </citation>
    <scope>NUCLEOTIDE SEQUENCE [LARGE SCALE GENOMIC DNA]</scope>
    <source>
        <strain evidence="3 4">NBRC 108639</strain>
    </source>
</reference>
<evidence type="ECO:0000313" key="4">
    <source>
        <dbReference type="Proteomes" id="UP000482800"/>
    </source>
</evidence>
<feature type="transmembrane region" description="Helical" evidence="2">
    <location>
        <begin position="560"/>
        <end position="580"/>
    </location>
</feature>
<keyword evidence="2" id="KW-1133">Transmembrane helix</keyword>
<feature type="region of interest" description="Disordered" evidence="1">
    <location>
        <begin position="76"/>
        <end position="156"/>
    </location>
</feature>
<gene>
    <name evidence="3" type="ORF">Phou_048880</name>
</gene>
<dbReference type="PANTHER" id="PTHR24216:SF65">
    <property type="entry name" value="PAXILLIN-LIKE PROTEIN 1"/>
    <property type="match status" value="1"/>
</dbReference>
<feature type="transmembrane region" description="Helical" evidence="2">
    <location>
        <begin position="765"/>
        <end position="787"/>
    </location>
</feature>
<feature type="transmembrane region" description="Helical" evidence="2">
    <location>
        <begin position="1274"/>
        <end position="1297"/>
    </location>
</feature>
<feature type="transmembrane region" description="Helical" evidence="2">
    <location>
        <begin position="660"/>
        <end position="680"/>
    </location>
</feature>
<dbReference type="PANTHER" id="PTHR24216">
    <property type="entry name" value="PAXILLIN-RELATED"/>
    <property type="match status" value="1"/>
</dbReference>
<feature type="transmembrane region" description="Helical" evidence="2">
    <location>
        <begin position="1393"/>
        <end position="1412"/>
    </location>
</feature>
<dbReference type="EMBL" id="BLPF01000001">
    <property type="protein sequence ID" value="GFJ80708.1"/>
    <property type="molecule type" value="Genomic_DNA"/>
</dbReference>
<accession>A0A6V8KEE9</accession>
<feature type="transmembrane region" description="Helical" evidence="2">
    <location>
        <begin position="190"/>
        <end position="210"/>
    </location>
</feature>
<feature type="transmembrane region" description="Helical" evidence="2">
    <location>
        <begin position="736"/>
        <end position="758"/>
    </location>
</feature>
<feature type="transmembrane region" description="Helical" evidence="2">
    <location>
        <begin position="1107"/>
        <end position="1125"/>
    </location>
</feature>
<feature type="region of interest" description="Disordered" evidence="1">
    <location>
        <begin position="328"/>
        <end position="382"/>
    </location>
</feature>
<feature type="transmembrane region" description="Helical" evidence="2">
    <location>
        <begin position="162"/>
        <end position="184"/>
    </location>
</feature>
<feature type="transmembrane region" description="Helical" evidence="2">
    <location>
        <begin position="823"/>
        <end position="842"/>
    </location>
</feature>
<feature type="transmembrane region" description="Helical" evidence="2">
    <location>
        <begin position="955"/>
        <end position="973"/>
    </location>
</feature>
<feature type="transmembrane region" description="Helical" evidence="2">
    <location>
        <begin position="252"/>
        <end position="271"/>
    </location>
</feature>
<evidence type="ECO:0000313" key="3">
    <source>
        <dbReference type="EMBL" id="GFJ80708.1"/>
    </source>
</evidence>
<feature type="transmembrane region" description="Helical" evidence="2">
    <location>
        <begin position="1446"/>
        <end position="1464"/>
    </location>
</feature>
<keyword evidence="2" id="KW-0812">Transmembrane</keyword>
<feature type="transmembrane region" description="Helical" evidence="2">
    <location>
        <begin position="1004"/>
        <end position="1022"/>
    </location>
</feature>
<feature type="transmembrane region" description="Helical" evidence="2">
    <location>
        <begin position="881"/>
        <end position="908"/>
    </location>
</feature>
<feature type="compositionally biased region" description="Pro residues" evidence="1">
    <location>
        <begin position="97"/>
        <end position="118"/>
    </location>
</feature>
<feature type="transmembrane region" description="Helical" evidence="2">
    <location>
        <begin position="1367"/>
        <end position="1387"/>
    </location>
</feature>
<feature type="transmembrane region" description="Helical" evidence="2">
    <location>
        <begin position="1132"/>
        <end position="1152"/>
    </location>
</feature>
<feature type="transmembrane region" description="Helical" evidence="2">
    <location>
        <begin position="1309"/>
        <end position="1328"/>
    </location>
</feature>
<evidence type="ECO:0000256" key="1">
    <source>
        <dbReference type="SAM" id="MobiDB-lite"/>
    </source>
</evidence>
<feature type="transmembrane region" description="Helical" evidence="2">
    <location>
        <begin position="222"/>
        <end position="240"/>
    </location>
</feature>
<feature type="transmembrane region" description="Helical" evidence="2">
    <location>
        <begin position="1334"/>
        <end position="1355"/>
    </location>
</feature>
<feature type="transmembrane region" description="Helical" evidence="2">
    <location>
        <begin position="636"/>
        <end position="654"/>
    </location>
</feature>
<proteinExistence type="predicted"/>
<feature type="transmembrane region" description="Helical" evidence="2">
    <location>
        <begin position="1158"/>
        <end position="1175"/>
    </location>
</feature>
<feature type="compositionally biased region" description="Pro residues" evidence="1">
    <location>
        <begin position="133"/>
        <end position="142"/>
    </location>
</feature>
<feature type="transmembrane region" description="Helical" evidence="2">
    <location>
        <begin position="426"/>
        <end position="446"/>
    </location>
</feature>
<feature type="region of interest" description="Disordered" evidence="1">
    <location>
        <begin position="1469"/>
        <end position="1503"/>
    </location>
</feature>
<feature type="transmembrane region" description="Helical" evidence="2">
    <location>
        <begin position="513"/>
        <end position="532"/>
    </location>
</feature>
<feature type="transmembrane region" description="Helical" evidence="2">
    <location>
        <begin position="399"/>
        <end position="420"/>
    </location>
</feature>
<feature type="transmembrane region" description="Helical" evidence="2">
    <location>
        <begin position="587"/>
        <end position="605"/>
    </location>
</feature>
<evidence type="ECO:0000256" key="2">
    <source>
        <dbReference type="SAM" id="Phobius"/>
    </source>
</evidence>
<keyword evidence="4" id="KW-1185">Reference proteome</keyword>
<feature type="transmembrane region" description="Helical" evidence="2">
    <location>
        <begin position="1220"/>
        <end position="1245"/>
    </location>
</feature>
<reference evidence="3 4" key="2">
    <citation type="submission" date="2020-03" db="EMBL/GenBank/DDBJ databases">
        <authorList>
            <person name="Ichikawa N."/>
            <person name="Kimura A."/>
            <person name="Kitahashi Y."/>
            <person name="Uohara A."/>
        </authorList>
    </citation>
    <scope>NUCLEOTIDE SEQUENCE [LARGE SCALE GENOMIC DNA]</scope>
    <source>
        <strain evidence="3 4">NBRC 108639</strain>
    </source>
</reference>
<dbReference type="Proteomes" id="UP000482800">
    <property type="component" value="Unassembled WGS sequence"/>
</dbReference>
<feature type="transmembrane region" description="Helical" evidence="2">
    <location>
        <begin position="1028"/>
        <end position="1048"/>
    </location>
</feature>
<sequence length="1569" mass="158201">MATFKCSSCGRQIQPAPQCPYCGAHQGQWADELARIERSIAEIKADDIRIAKEAKLNAQKLQAAQFQRDILSHANAQAQEKVRTRTRRRTFVRRPAGAPPGPAGPPPPLSPDSQPPPRRVPRQESTRPAGAAAPPPPPPPRSAPVDVEPEHRPEASTREVQNIYLGLGGLLLGIAAVVFAAVAFTSFDDISRAAILIGATAVMLVAPPMIARRGLISTAETIAAVGLGLVPLDGYALWTVDQIRSDTVPGAVVAGIVFALTALVAGWYAVLTGLSMPRYATVLALQPIVPLLAYEWITGPTGWALVLTVVAAQDLLLARQFDQRGRLATPPWLGQPAAPEAPPRPTAPESDAEGGEPQDTPVAERPESAPEESDAVVADAADAGRKPAPVPAAAWLRQLTWGLSALAVAAAVVFASVATLRATTPPVALAAGLTLVLAAAVGVVGAMATGRRVVVDVAAGILTLAVIGAAAQIVAVAVPGRALLLIAGVIALTGLGVRAVPEVFRRGPQLASAAALIVMGVVVAGTVLRAAIAPVRAALPVWEADLSAYHGRLAEAAGPAGWQLAASALLLTIAAVLSLPPEARRESAVAGVTLTALAAPASFGLPWTVAPWLPVLAAIGIGATGLYARSERAAQAHVAGAAVVGLVGAGASLVRPASTASVLAVLTLAGVLIAIAGSWLPEQAEALRDEPAPAQLLRSGPAAEMVGDWAAGGAAFAMPGAAAAAVAATAPVRDEAAVPILAAAFVAVCATLGYAALAQVAWRRIAFPLSLGTGLGALAVTAAAFGAPGAEVADAWVGALLLVAAVLLFLAPSIDAGRRPDRLLDGPDFAAAAAIAGIIGTFARIAGILFPSAVLAVAALLVLLVAVGVRAMPPDWRRGPTLGVAASGAVLAAIAGYTALSGGLRVLATPGALWEADLSAWPSSGIGVGWQAPVALALLAGAAAIVLPRPWAYDVAAVCVGLATIGAPVALGLPWWSPMLVGGAVATVYGVMSVTAVDPRAGVARAAVAAGVALHAVGASLVRPWTTAAALTMVVLVGALVATLARALPALDDASLEDIPGSAPPPEAEMPLHLGQIGGAAAGGALLALPGALASMAAAAGQSAPAVLAWALAGSTAGLVVIALVRRKVARYLPYATVGIAGGATITALAALPTDLPIGVYAAAAALLGVVAELLRGATAPPQYVGEPTQRWSVMLGGVWRRMPSSPAPRGRWSVSPEMGAALVAAIPTLIALASIAPALVAALVDPHQTVNHIWEGPPAALTNPDRSVDPTDVLGTLLLTIAAALAAVGFGGRLSTSPDRRGDGIRQAIPVILPGVAITLLITPIALDAAWPASTMAALAVFTLAMLGLALTPPPPPAERARALRVTRLVVFALGLAAGGAGMAGSLATRSLTLFTLGGAVVVGATAAMFGQSQRARILGWLFAAASAMGLVLTTTLVLGLPAAWSAYGVLAVGAALLVVAAVHPRLRRPRPTARPPRSSGAGTAPRWSPSPSPSTRRHTWPACSRRGAPCWASPPPAPAAAPWSAARSSGPASCARSWPGGSSWRWPTCRCRRRTRCRSPRSPCWSA</sequence>
<feature type="transmembrane region" description="Helical" evidence="2">
    <location>
        <begin position="848"/>
        <end position="869"/>
    </location>
</feature>
<organism evidence="3 4">
    <name type="scientific">Phytohabitans houttuyneae</name>
    <dbReference type="NCBI Taxonomy" id="1076126"/>
    <lineage>
        <taxon>Bacteria</taxon>
        <taxon>Bacillati</taxon>
        <taxon>Actinomycetota</taxon>
        <taxon>Actinomycetes</taxon>
        <taxon>Micromonosporales</taxon>
        <taxon>Micromonosporaceae</taxon>
    </lineage>
</organism>
<feature type="transmembrane region" description="Helical" evidence="2">
    <location>
        <begin position="482"/>
        <end position="501"/>
    </location>
</feature>
<feature type="transmembrane region" description="Helical" evidence="2">
    <location>
        <begin position="1419"/>
        <end position="1440"/>
    </location>
</feature>
<protein>
    <submittedName>
        <fullName evidence="3">Uncharacterized protein</fullName>
    </submittedName>
</protein>
<keyword evidence="2" id="KW-0472">Membrane</keyword>
<name>A0A6V8KEE9_9ACTN</name>